<evidence type="ECO:0000256" key="1">
    <source>
        <dbReference type="SAM" id="MobiDB-lite"/>
    </source>
</evidence>
<dbReference type="Proteomes" id="UP001165082">
    <property type="component" value="Unassembled WGS sequence"/>
</dbReference>
<proteinExistence type="predicted"/>
<feature type="non-terminal residue" evidence="2">
    <location>
        <position position="130"/>
    </location>
</feature>
<feature type="compositionally biased region" description="Low complexity" evidence="1">
    <location>
        <begin position="1"/>
        <end position="17"/>
    </location>
</feature>
<reference evidence="2" key="1">
    <citation type="submission" date="2022-07" db="EMBL/GenBank/DDBJ databases">
        <title>Genome analysis of Parmales, a sister group of diatoms, reveals the evolutionary specialization of diatoms from phago-mixotrophs to photoautotrophs.</title>
        <authorList>
            <person name="Ban H."/>
            <person name="Sato S."/>
            <person name="Yoshikawa S."/>
            <person name="Kazumasa Y."/>
            <person name="Nakamura Y."/>
            <person name="Ichinomiya M."/>
            <person name="Saitoh K."/>
            <person name="Sato N."/>
            <person name="Blanc-Mathieu R."/>
            <person name="Endo H."/>
            <person name="Kuwata A."/>
            <person name="Ogata H."/>
        </authorList>
    </citation>
    <scope>NUCLEOTIDE SEQUENCE</scope>
</reference>
<keyword evidence="3" id="KW-1185">Reference proteome</keyword>
<evidence type="ECO:0000313" key="2">
    <source>
        <dbReference type="EMBL" id="GMI26104.1"/>
    </source>
</evidence>
<protein>
    <submittedName>
        <fullName evidence="2">Uncharacterized protein</fullName>
    </submittedName>
</protein>
<name>A0A9W7L3K5_9STRA</name>
<feature type="compositionally biased region" description="Basic residues" evidence="1">
    <location>
        <begin position="18"/>
        <end position="30"/>
    </location>
</feature>
<evidence type="ECO:0000313" key="3">
    <source>
        <dbReference type="Proteomes" id="UP001165082"/>
    </source>
</evidence>
<gene>
    <name evidence="2" type="ORF">TrRE_jg7431</name>
</gene>
<dbReference type="EMBL" id="BRXZ01008429">
    <property type="protein sequence ID" value="GMI26104.1"/>
    <property type="molecule type" value="Genomic_DNA"/>
</dbReference>
<feature type="region of interest" description="Disordered" evidence="1">
    <location>
        <begin position="1"/>
        <end position="45"/>
    </location>
</feature>
<feature type="compositionally biased region" description="Low complexity" evidence="1">
    <location>
        <begin position="36"/>
        <end position="45"/>
    </location>
</feature>
<dbReference type="AlphaFoldDB" id="A0A9W7L3K5"/>
<sequence length="130" mass="13921">MDASESLSVSKSISKSISKSRKKNKGKKFIPKTPYSDASSSVGSACSSDEETVFARGPVDGDIYTFDMLDTAGTRALYDQVTFLTTPPSNSLHDLCGLLCGRGADVFNGGLLPAVLAHIYTYQRDVEEGE</sequence>
<accession>A0A9W7L3K5</accession>
<comment type="caution">
    <text evidence="2">The sequence shown here is derived from an EMBL/GenBank/DDBJ whole genome shotgun (WGS) entry which is preliminary data.</text>
</comment>
<organism evidence="2 3">
    <name type="scientific">Triparma retinervis</name>
    <dbReference type="NCBI Taxonomy" id="2557542"/>
    <lineage>
        <taxon>Eukaryota</taxon>
        <taxon>Sar</taxon>
        <taxon>Stramenopiles</taxon>
        <taxon>Ochrophyta</taxon>
        <taxon>Bolidophyceae</taxon>
        <taxon>Parmales</taxon>
        <taxon>Triparmaceae</taxon>
        <taxon>Triparma</taxon>
    </lineage>
</organism>